<protein>
    <submittedName>
        <fullName evidence="1">Uncharacterized protein</fullName>
    </submittedName>
</protein>
<reference evidence="1 2" key="1">
    <citation type="submission" date="2022-10" db="EMBL/GenBank/DDBJ databases">
        <title>Genomic of Burkholderia cepacia PN-1.</title>
        <authorList>
            <person name="Yang Y."/>
            <person name="Guan H."/>
            <person name="Huang J."/>
        </authorList>
    </citation>
    <scope>NUCLEOTIDE SEQUENCE [LARGE SCALE GENOMIC DNA]</scope>
    <source>
        <strain evidence="1 2">PN-1</strain>
    </source>
</reference>
<dbReference type="EMBL" id="CP109822">
    <property type="protein sequence ID" value="XAE52191.1"/>
    <property type="molecule type" value="Genomic_DNA"/>
</dbReference>
<dbReference type="RefSeq" id="WP_155627218.1">
    <property type="nucleotide sequence ID" value="NZ_CP109822.1"/>
</dbReference>
<gene>
    <name evidence="1" type="ORF">OHZ10_21895</name>
</gene>
<dbReference type="Proteomes" id="UP001448498">
    <property type="component" value="Chromosome 3"/>
</dbReference>
<evidence type="ECO:0000313" key="1">
    <source>
        <dbReference type="EMBL" id="XAE52191.1"/>
    </source>
</evidence>
<name>A0ABZ3DSM9_9BURK</name>
<proteinExistence type="predicted"/>
<keyword evidence="2" id="KW-1185">Reference proteome</keyword>
<evidence type="ECO:0000313" key="2">
    <source>
        <dbReference type="Proteomes" id="UP001448498"/>
    </source>
</evidence>
<sequence>MRRSTAAMAGPESLPYSRDFGRRIQISVGITPCKGVRRRALGPNQLLAAQPAQHHPVHVRATETAEAAQVVQHQPAIGALEPAIVQPARHRGDPRPARAGIGCGHKFQRLGSVEYAAHLFDGANSCFIQIDDHP</sequence>
<organism evidence="1 2">
    <name type="scientific">Burkholderia arboris</name>
    <dbReference type="NCBI Taxonomy" id="488730"/>
    <lineage>
        <taxon>Bacteria</taxon>
        <taxon>Pseudomonadati</taxon>
        <taxon>Pseudomonadota</taxon>
        <taxon>Betaproteobacteria</taxon>
        <taxon>Burkholderiales</taxon>
        <taxon>Burkholderiaceae</taxon>
        <taxon>Burkholderia</taxon>
        <taxon>Burkholderia cepacia complex</taxon>
    </lineage>
</organism>
<accession>A0ABZ3DSM9</accession>